<dbReference type="PANTHER" id="PTHR33303">
    <property type="entry name" value="CYTOPLASMIC PROTEIN-RELATED"/>
    <property type="match status" value="1"/>
</dbReference>
<protein>
    <submittedName>
        <fullName evidence="2">CoA-binding protein</fullName>
    </submittedName>
</protein>
<dbReference type="InterPro" id="IPR036291">
    <property type="entry name" value="NAD(P)-bd_dom_sf"/>
</dbReference>
<proteinExistence type="predicted"/>
<reference evidence="3" key="1">
    <citation type="journal article" date="2019" name="Int. J. Syst. Evol. Microbiol.">
        <title>The Global Catalogue of Microorganisms (GCM) 10K type strain sequencing project: providing services to taxonomists for standard genome sequencing and annotation.</title>
        <authorList>
            <consortium name="The Broad Institute Genomics Platform"/>
            <consortium name="The Broad Institute Genome Sequencing Center for Infectious Disease"/>
            <person name="Wu L."/>
            <person name="Ma J."/>
        </authorList>
    </citation>
    <scope>NUCLEOTIDE SEQUENCE [LARGE SCALE GENOMIC DNA]</scope>
    <source>
        <strain evidence="3">NBRC 106396</strain>
    </source>
</reference>
<dbReference type="SMART" id="SM00881">
    <property type="entry name" value="CoA_binding"/>
    <property type="match status" value="1"/>
</dbReference>
<gene>
    <name evidence="2" type="ORF">ACFQPF_02690</name>
</gene>
<dbReference type="InterPro" id="IPR003781">
    <property type="entry name" value="CoA-bd"/>
</dbReference>
<evidence type="ECO:0000259" key="1">
    <source>
        <dbReference type="SMART" id="SM00881"/>
    </source>
</evidence>
<comment type="caution">
    <text evidence="2">The sequence shown here is derived from an EMBL/GenBank/DDBJ whole genome shotgun (WGS) entry which is preliminary data.</text>
</comment>
<accession>A0ABW2NJA1</accession>
<sequence>MELTREDIKNVLKTKTRIAVVGLSDNPGRTSYMVAEYMQNAGYDILPVNPNITEALGVKAYSSLQEIEGPVHIVNVFRRNEFLPEVAREAAAISADVFWAQLGLRSDEAAAVLQEAGIPYIMNKCIKVEHAFI</sequence>
<dbReference type="PANTHER" id="PTHR33303:SF2">
    <property type="entry name" value="COA-BINDING DOMAIN-CONTAINING PROTEIN"/>
    <property type="match status" value="1"/>
</dbReference>
<name>A0ABW2NJA1_9BACL</name>
<dbReference type="EMBL" id="JBHTCP010000004">
    <property type="protein sequence ID" value="MFC7370579.1"/>
    <property type="molecule type" value="Genomic_DNA"/>
</dbReference>
<organism evidence="2 3">
    <name type="scientific">Fictibacillus iocasae</name>
    <dbReference type="NCBI Taxonomy" id="2715437"/>
    <lineage>
        <taxon>Bacteria</taxon>
        <taxon>Bacillati</taxon>
        <taxon>Bacillota</taxon>
        <taxon>Bacilli</taxon>
        <taxon>Bacillales</taxon>
        <taxon>Fictibacillaceae</taxon>
        <taxon>Fictibacillus</taxon>
    </lineage>
</organism>
<dbReference type="Gene3D" id="3.40.50.720">
    <property type="entry name" value="NAD(P)-binding Rossmann-like Domain"/>
    <property type="match status" value="1"/>
</dbReference>
<evidence type="ECO:0000313" key="2">
    <source>
        <dbReference type="EMBL" id="MFC7370579.1"/>
    </source>
</evidence>
<keyword evidence="3" id="KW-1185">Reference proteome</keyword>
<feature type="domain" description="CoA-binding" evidence="1">
    <location>
        <begin position="12"/>
        <end position="104"/>
    </location>
</feature>
<dbReference type="RefSeq" id="WP_379746135.1">
    <property type="nucleotide sequence ID" value="NZ_JBHTCP010000004.1"/>
</dbReference>
<dbReference type="SUPFAM" id="SSF51735">
    <property type="entry name" value="NAD(P)-binding Rossmann-fold domains"/>
    <property type="match status" value="1"/>
</dbReference>
<dbReference type="Proteomes" id="UP001596549">
    <property type="component" value="Unassembled WGS sequence"/>
</dbReference>
<evidence type="ECO:0000313" key="3">
    <source>
        <dbReference type="Proteomes" id="UP001596549"/>
    </source>
</evidence>
<dbReference type="Pfam" id="PF13380">
    <property type="entry name" value="CoA_binding_2"/>
    <property type="match status" value="1"/>
</dbReference>